<evidence type="ECO:0000313" key="2">
    <source>
        <dbReference type="EMBL" id="TKW15629.1"/>
    </source>
</evidence>
<protein>
    <submittedName>
        <fullName evidence="2">Uncharacterized protein</fullName>
    </submittedName>
</protein>
<evidence type="ECO:0000313" key="3">
    <source>
        <dbReference type="Proteomes" id="UP000298652"/>
    </source>
</evidence>
<keyword evidence="1" id="KW-0732">Signal</keyword>
<feature type="chain" id="PRO_5020499890" evidence="1">
    <location>
        <begin position="26"/>
        <end position="64"/>
    </location>
</feature>
<proteinExistence type="predicted"/>
<keyword evidence="3" id="KW-1185">Reference proteome</keyword>
<accession>A0A4U6UNQ0</accession>
<gene>
    <name evidence="2" type="ORF">SEVIR_5G250050v2</name>
</gene>
<dbReference type="EMBL" id="CM016556">
    <property type="protein sequence ID" value="TKW15629.1"/>
    <property type="molecule type" value="Genomic_DNA"/>
</dbReference>
<name>A0A4U6UNQ0_SETVI</name>
<dbReference type="Proteomes" id="UP000298652">
    <property type="component" value="Chromosome 5"/>
</dbReference>
<dbReference type="AlphaFoldDB" id="A0A4U6UNQ0"/>
<evidence type="ECO:0000256" key="1">
    <source>
        <dbReference type="SAM" id="SignalP"/>
    </source>
</evidence>
<sequence length="64" mass="7115">MKKINAICNIRTLFVLLFLLRSLLSNFVLSSTDCVPVQRDMMEKGVKIRGVESMCSAVADASYS</sequence>
<dbReference type="Gramene" id="TKW15629">
    <property type="protein sequence ID" value="TKW15629"/>
    <property type="gene ID" value="SEVIR_5G250050v2"/>
</dbReference>
<feature type="signal peptide" evidence="1">
    <location>
        <begin position="1"/>
        <end position="25"/>
    </location>
</feature>
<organism evidence="2 3">
    <name type="scientific">Setaria viridis</name>
    <name type="common">Green bristlegrass</name>
    <name type="synonym">Setaria italica subsp. viridis</name>
    <dbReference type="NCBI Taxonomy" id="4556"/>
    <lineage>
        <taxon>Eukaryota</taxon>
        <taxon>Viridiplantae</taxon>
        <taxon>Streptophyta</taxon>
        <taxon>Embryophyta</taxon>
        <taxon>Tracheophyta</taxon>
        <taxon>Spermatophyta</taxon>
        <taxon>Magnoliopsida</taxon>
        <taxon>Liliopsida</taxon>
        <taxon>Poales</taxon>
        <taxon>Poaceae</taxon>
        <taxon>PACMAD clade</taxon>
        <taxon>Panicoideae</taxon>
        <taxon>Panicodae</taxon>
        <taxon>Paniceae</taxon>
        <taxon>Cenchrinae</taxon>
        <taxon>Setaria</taxon>
    </lineage>
</organism>
<reference evidence="2" key="1">
    <citation type="submission" date="2019-03" db="EMBL/GenBank/DDBJ databases">
        <title>WGS assembly of Setaria viridis.</title>
        <authorList>
            <person name="Huang P."/>
            <person name="Jenkins J."/>
            <person name="Grimwood J."/>
            <person name="Barry K."/>
            <person name="Healey A."/>
            <person name="Mamidi S."/>
            <person name="Sreedasyam A."/>
            <person name="Shu S."/>
            <person name="Feldman M."/>
            <person name="Wu J."/>
            <person name="Yu Y."/>
            <person name="Chen C."/>
            <person name="Johnson J."/>
            <person name="Rokhsar D."/>
            <person name="Baxter I."/>
            <person name="Schmutz J."/>
            <person name="Brutnell T."/>
            <person name="Kellogg E."/>
        </authorList>
    </citation>
    <scope>NUCLEOTIDE SEQUENCE [LARGE SCALE GENOMIC DNA]</scope>
</reference>